<evidence type="ECO:0000256" key="2">
    <source>
        <dbReference type="ARBA" id="ARBA00023054"/>
    </source>
</evidence>
<feature type="compositionally biased region" description="Polar residues" evidence="4">
    <location>
        <begin position="89"/>
        <end position="104"/>
    </location>
</feature>
<feature type="compositionally biased region" description="Basic and acidic residues" evidence="4">
    <location>
        <begin position="105"/>
        <end position="139"/>
    </location>
</feature>
<keyword evidence="6" id="KW-1185">Reference proteome</keyword>
<gene>
    <name evidence="5" type="ORF">BCR32DRAFT_295417</name>
</gene>
<feature type="compositionally biased region" description="Basic and acidic residues" evidence="4">
    <location>
        <begin position="159"/>
        <end position="172"/>
    </location>
</feature>
<evidence type="ECO:0008006" key="7">
    <source>
        <dbReference type="Google" id="ProtNLM"/>
    </source>
</evidence>
<dbReference type="Pfam" id="PF08243">
    <property type="entry name" value="SPT2"/>
    <property type="match status" value="1"/>
</dbReference>
<dbReference type="SMART" id="SM00784">
    <property type="entry name" value="SPT2"/>
    <property type="match status" value="1"/>
</dbReference>
<feature type="compositionally biased region" description="Basic and acidic residues" evidence="4">
    <location>
        <begin position="75"/>
        <end position="88"/>
    </location>
</feature>
<evidence type="ECO:0000256" key="4">
    <source>
        <dbReference type="SAM" id="MobiDB-lite"/>
    </source>
</evidence>
<organism evidence="5 6">
    <name type="scientific">Anaeromyces robustus</name>
    <dbReference type="NCBI Taxonomy" id="1754192"/>
    <lineage>
        <taxon>Eukaryota</taxon>
        <taxon>Fungi</taxon>
        <taxon>Fungi incertae sedis</taxon>
        <taxon>Chytridiomycota</taxon>
        <taxon>Chytridiomycota incertae sedis</taxon>
        <taxon>Neocallimastigomycetes</taxon>
        <taxon>Neocallimastigales</taxon>
        <taxon>Neocallimastigaceae</taxon>
        <taxon>Anaeromyces</taxon>
    </lineage>
</organism>
<dbReference type="InterPro" id="IPR013256">
    <property type="entry name" value="Chromatin_SPT2"/>
</dbReference>
<dbReference type="OrthoDB" id="6259853at2759"/>
<dbReference type="STRING" id="1754192.A0A1Y1WW41"/>
<comment type="caution">
    <text evidence="5">The sequence shown here is derived from an EMBL/GenBank/DDBJ whole genome shotgun (WGS) entry which is preliminary data.</text>
</comment>
<feature type="compositionally biased region" description="Low complexity" evidence="4">
    <location>
        <begin position="300"/>
        <end position="315"/>
    </location>
</feature>
<feature type="region of interest" description="Disordered" evidence="4">
    <location>
        <begin position="299"/>
        <end position="375"/>
    </location>
</feature>
<comment type="similarity">
    <text evidence="1">Belongs to the SPT2 family.</text>
</comment>
<evidence type="ECO:0000313" key="6">
    <source>
        <dbReference type="Proteomes" id="UP000193944"/>
    </source>
</evidence>
<keyword evidence="2 3" id="KW-0175">Coiled coil</keyword>
<evidence type="ECO:0000256" key="1">
    <source>
        <dbReference type="ARBA" id="ARBA00006461"/>
    </source>
</evidence>
<feature type="compositionally biased region" description="Basic and acidic residues" evidence="4">
    <location>
        <begin position="222"/>
        <end position="236"/>
    </location>
</feature>
<reference evidence="5 6" key="1">
    <citation type="submission" date="2016-08" db="EMBL/GenBank/DDBJ databases">
        <title>A Parts List for Fungal Cellulosomes Revealed by Comparative Genomics.</title>
        <authorList>
            <consortium name="DOE Joint Genome Institute"/>
            <person name="Haitjema C.H."/>
            <person name="Gilmore S.P."/>
            <person name="Henske J.K."/>
            <person name="Solomon K.V."/>
            <person name="De Groot R."/>
            <person name="Kuo A."/>
            <person name="Mondo S.J."/>
            <person name="Salamov A.A."/>
            <person name="Labutti K."/>
            <person name="Zhao Z."/>
            <person name="Chiniquy J."/>
            <person name="Barry K."/>
            <person name="Brewer H.M."/>
            <person name="Purvine S.O."/>
            <person name="Wright A.T."/>
            <person name="Boxma B."/>
            <person name="Van Alen T."/>
            <person name="Hackstein J.H."/>
            <person name="Baker S.E."/>
            <person name="Grigoriev I.V."/>
            <person name="O'Malley M.A."/>
        </authorList>
    </citation>
    <scope>NUCLEOTIDE SEQUENCE [LARGE SCALE GENOMIC DNA]</scope>
    <source>
        <strain evidence="5 6">S4</strain>
    </source>
</reference>
<evidence type="ECO:0000256" key="3">
    <source>
        <dbReference type="SAM" id="Coils"/>
    </source>
</evidence>
<protein>
    <recommendedName>
        <fullName evidence="7">SPT2-domain-containing protein</fullName>
    </recommendedName>
</protein>
<accession>A0A1Y1WW41</accession>
<dbReference type="AlphaFoldDB" id="A0A1Y1WW41"/>
<dbReference type="EMBL" id="MCFG01000235">
    <property type="protein sequence ID" value="ORX77767.1"/>
    <property type="molecule type" value="Genomic_DNA"/>
</dbReference>
<feature type="compositionally biased region" description="Polar residues" evidence="4">
    <location>
        <begin position="336"/>
        <end position="348"/>
    </location>
</feature>
<name>A0A1Y1WW41_9FUNG</name>
<evidence type="ECO:0000313" key="5">
    <source>
        <dbReference type="EMBL" id="ORX77767.1"/>
    </source>
</evidence>
<dbReference type="Proteomes" id="UP000193944">
    <property type="component" value="Unassembled WGS sequence"/>
</dbReference>
<sequence length="471" mass="56459">MKKILLTYNNKQSFKALMQKAEENKNDYERKQLKKINRQIEQDERRKREENERIKKKEKSFTQFKKIAKSLPNDFQKRNGNRKEDGSDKNNSFRVSKNESSINKKLTEKKAIFDLKIKKVGDDNIHNNHNRNDNISKTKIERKKQLNNFSTSQSKKHLSFKDLMEKAKHNDISKPVINNSSDGFREAKKALKNMSGRKKNKDDYDDESENDKYNQKKKSKKELHTSRPEIKKSKKELLNEQIERRKREKERNLKAYDGSKDRVAQERMKLLKSRGIYHPVTTKISQEVTEMVKRLENRKNTINNDDNSKNNNYTSDINNHNRPVSKSNNYKSSSSFDLPNSRQKTNSNSRKHSREDDYESDDYDSENEYSRHRRLSSDNRKKIKKVKGRYEDYEVYDEDYVNNNVSSIIGDIFGYNRNRYRDEEDIDDMEVGYSDVHREEARSLRIAKKEDLEEEELERQRLERLKRRRRE</sequence>
<feature type="coiled-coil region" evidence="3">
    <location>
        <begin position="438"/>
        <end position="468"/>
    </location>
</feature>
<feature type="compositionally biased region" description="Low complexity" evidence="4">
    <location>
        <begin position="325"/>
        <end position="335"/>
    </location>
</feature>
<feature type="compositionally biased region" description="Basic and acidic residues" evidence="4">
    <location>
        <begin position="38"/>
        <end position="55"/>
    </location>
</feature>
<reference evidence="5 6" key="2">
    <citation type="submission" date="2016-08" db="EMBL/GenBank/DDBJ databases">
        <title>Pervasive Adenine N6-methylation of Active Genes in Fungi.</title>
        <authorList>
            <consortium name="DOE Joint Genome Institute"/>
            <person name="Mondo S.J."/>
            <person name="Dannebaum R.O."/>
            <person name="Kuo R.C."/>
            <person name="Labutti K."/>
            <person name="Haridas S."/>
            <person name="Kuo A."/>
            <person name="Salamov A."/>
            <person name="Ahrendt S.R."/>
            <person name="Lipzen A."/>
            <person name="Sullivan W."/>
            <person name="Andreopoulos W.B."/>
            <person name="Clum A."/>
            <person name="Lindquist E."/>
            <person name="Daum C."/>
            <person name="Ramamoorthy G.K."/>
            <person name="Gryganskyi A."/>
            <person name="Culley D."/>
            <person name="Magnuson J.K."/>
            <person name="James T.Y."/>
            <person name="O'Malley M.A."/>
            <person name="Stajich J.E."/>
            <person name="Spatafora J.W."/>
            <person name="Visel A."/>
            <person name="Grigoriev I.V."/>
        </authorList>
    </citation>
    <scope>NUCLEOTIDE SEQUENCE [LARGE SCALE GENOMIC DNA]</scope>
    <source>
        <strain evidence="5 6">S4</strain>
    </source>
</reference>
<proteinExistence type="inferred from homology"/>
<feature type="region of interest" description="Disordered" evidence="4">
    <location>
        <begin position="35"/>
        <end position="236"/>
    </location>
</feature>
<feature type="compositionally biased region" description="Acidic residues" evidence="4">
    <location>
        <begin position="356"/>
        <end position="367"/>
    </location>
</feature>